<dbReference type="InterPro" id="IPR002563">
    <property type="entry name" value="Flavin_Rdtase-like_dom"/>
</dbReference>
<dbReference type="SMART" id="SM00903">
    <property type="entry name" value="Flavin_Reduct"/>
    <property type="match status" value="1"/>
</dbReference>
<dbReference type="GO" id="GO:0004497">
    <property type="term" value="F:monooxygenase activity"/>
    <property type="evidence" value="ECO:0007669"/>
    <property type="project" value="UniProtKB-KW"/>
</dbReference>
<feature type="domain" description="Flavin reductase like" evidence="3">
    <location>
        <begin position="14"/>
        <end position="157"/>
    </location>
</feature>
<dbReference type="InterPro" id="IPR012349">
    <property type="entry name" value="Split_barrel_FMN-bd"/>
</dbReference>
<evidence type="ECO:0000256" key="2">
    <source>
        <dbReference type="ARBA" id="ARBA00023002"/>
    </source>
</evidence>
<dbReference type="EMBL" id="BNEA01000001">
    <property type="protein sequence ID" value="GHI50287.1"/>
    <property type="molecule type" value="Genomic_DNA"/>
</dbReference>
<accession>A0ABQ3R372</accession>
<name>A0ABQ3R372_STRRR</name>
<evidence type="ECO:0000313" key="4">
    <source>
        <dbReference type="EMBL" id="GHI50287.1"/>
    </source>
</evidence>
<protein>
    <submittedName>
        <fullName evidence="4">Monooxygenase</fullName>
    </submittedName>
</protein>
<organism evidence="4 5">
    <name type="scientific">Streptomyces rubradiris</name>
    <name type="common">Streptomyces achromogenes subsp. rubradiris</name>
    <dbReference type="NCBI Taxonomy" id="285531"/>
    <lineage>
        <taxon>Bacteria</taxon>
        <taxon>Bacillati</taxon>
        <taxon>Actinomycetota</taxon>
        <taxon>Actinomycetes</taxon>
        <taxon>Kitasatosporales</taxon>
        <taxon>Streptomycetaceae</taxon>
        <taxon>Streptomyces</taxon>
    </lineage>
</organism>
<dbReference type="PANTHER" id="PTHR30466:SF11">
    <property type="entry name" value="FLAVIN-DEPENDENT MONOOXYGENASE, REDUCTASE SUBUNIT HSAB"/>
    <property type="match status" value="1"/>
</dbReference>
<keyword evidence="4" id="KW-0503">Monooxygenase</keyword>
<dbReference type="PANTHER" id="PTHR30466">
    <property type="entry name" value="FLAVIN REDUCTASE"/>
    <property type="match status" value="1"/>
</dbReference>
<dbReference type="Proteomes" id="UP000646738">
    <property type="component" value="Unassembled WGS sequence"/>
</dbReference>
<sequence>MSPLIEESALRDAASTFGTGVAVITAQGPDGPAGMAVQSFASLSLDPPYITFSPARTSRSWPLIRAAGRLAVNVLAADQCELSRCFAASGGDKFAGTAWQPGHNGAPVLEGVLACFEADIEDELPGGDHTIVIGRVTRARSLRDADPLLYFRRTYRRLTPA</sequence>
<dbReference type="Pfam" id="PF01613">
    <property type="entry name" value="Flavin_Reduct"/>
    <property type="match status" value="1"/>
</dbReference>
<dbReference type="InterPro" id="IPR050268">
    <property type="entry name" value="NADH-dep_flavin_reductase"/>
</dbReference>
<evidence type="ECO:0000313" key="5">
    <source>
        <dbReference type="Proteomes" id="UP000646738"/>
    </source>
</evidence>
<comment type="similarity">
    <text evidence="1">Belongs to the non-flavoprotein flavin reductase family.</text>
</comment>
<evidence type="ECO:0000259" key="3">
    <source>
        <dbReference type="SMART" id="SM00903"/>
    </source>
</evidence>
<proteinExistence type="inferred from homology"/>
<dbReference type="SUPFAM" id="SSF50475">
    <property type="entry name" value="FMN-binding split barrel"/>
    <property type="match status" value="1"/>
</dbReference>
<reference evidence="5" key="1">
    <citation type="submission" date="2023-07" db="EMBL/GenBank/DDBJ databases">
        <title>Whole genome shotgun sequence of Streptomyces achromogenes subsp. rubradiris NBRC 14000.</title>
        <authorList>
            <person name="Komaki H."/>
            <person name="Tamura T."/>
        </authorList>
    </citation>
    <scope>NUCLEOTIDE SEQUENCE [LARGE SCALE GENOMIC DNA]</scope>
    <source>
        <strain evidence="5">NBRC 14000</strain>
    </source>
</reference>
<dbReference type="RefSeq" id="WP_189991762.1">
    <property type="nucleotide sequence ID" value="NZ_BNCB01000003.1"/>
</dbReference>
<comment type="caution">
    <text evidence="4">The sequence shown here is derived from an EMBL/GenBank/DDBJ whole genome shotgun (WGS) entry which is preliminary data.</text>
</comment>
<gene>
    <name evidence="4" type="ORF">Srubr_01330</name>
</gene>
<keyword evidence="5" id="KW-1185">Reference proteome</keyword>
<evidence type="ECO:0000256" key="1">
    <source>
        <dbReference type="ARBA" id="ARBA00008898"/>
    </source>
</evidence>
<dbReference type="Gene3D" id="2.30.110.10">
    <property type="entry name" value="Electron Transport, Fmn-binding Protein, Chain A"/>
    <property type="match status" value="1"/>
</dbReference>
<keyword evidence="2" id="KW-0560">Oxidoreductase</keyword>